<name>A0A1U6HWE9_9SPHN</name>
<gene>
    <name evidence="3" type="ORF">SAMN06295987_103237</name>
</gene>
<dbReference type="InterPro" id="IPR005565">
    <property type="entry name" value="Hemolysn_activator_HlyB_C"/>
</dbReference>
<dbReference type="PANTHER" id="PTHR34597:SF6">
    <property type="entry name" value="BLR6126 PROTEIN"/>
    <property type="match status" value="1"/>
</dbReference>
<dbReference type="EMBL" id="FVZE01000003">
    <property type="protein sequence ID" value="SLK00162.1"/>
    <property type="molecule type" value="Genomic_DNA"/>
</dbReference>
<dbReference type="Proteomes" id="UP000190989">
    <property type="component" value="Unassembled WGS sequence"/>
</dbReference>
<reference evidence="4" key="1">
    <citation type="submission" date="2017-02" db="EMBL/GenBank/DDBJ databases">
        <authorList>
            <person name="Varghese N."/>
            <person name="Submissions S."/>
        </authorList>
    </citation>
    <scope>NUCLEOTIDE SEQUENCE [LARGE SCALE GENOMIC DNA]</scope>
    <source>
        <strain evidence="4">SM117</strain>
    </source>
</reference>
<feature type="domain" description="Haemolysin activator HlyB C-terminal" evidence="2">
    <location>
        <begin position="235"/>
        <end position="554"/>
    </location>
</feature>
<dbReference type="GO" id="GO:0098046">
    <property type="term" value="C:type V protein secretion system complex"/>
    <property type="evidence" value="ECO:0007669"/>
    <property type="project" value="TreeGrafter"/>
</dbReference>
<proteinExistence type="predicted"/>
<dbReference type="GO" id="GO:0008320">
    <property type="term" value="F:protein transmembrane transporter activity"/>
    <property type="evidence" value="ECO:0007669"/>
    <property type="project" value="TreeGrafter"/>
</dbReference>
<keyword evidence="1" id="KW-0812">Transmembrane</keyword>
<feature type="transmembrane region" description="Helical" evidence="1">
    <location>
        <begin position="16"/>
        <end position="35"/>
    </location>
</feature>
<keyword evidence="4" id="KW-1185">Reference proteome</keyword>
<dbReference type="InterPro" id="IPR051544">
    <property type="entry name" value="TPS_OM_transporter"/>
</dbReference>
<keyword evidence="1" id="KW-1133">Transmembrane helix</keyword>
<dbReference type="PANTHER" id="PTHR34597">
    <property type="entry name" value="SLR1661 PROTEIN"/>
    <property type="match status" value="1"/>
</dbReference>
<evidence type="ECO:0000256" key="1">
    <source>
        <dbReference type="SAM" id="Phobius"/>
    </source>
</evidence>
<organism evidence="3 4">
    <name type="scientific">Novosphingobium mathurense</name>
    <dbReference type="NCBI Taxonomy" id="428990"/>
    <lineage>
        <taxon>Bacteria</taxon>
        <taxon>Pseudomonadati</taxon>
        <taxon>Pseudomonadota</taxon>
        <taxon>Alphaproteobacteria</taxon>
        <taxon>Sphingomonadales</taxon>
        <taxon>Sphingomonadaceae</taxon>
        <taxon>Novosphingobium</taxon>
    </lineage>
</organism>
<sequence length="599" mass="64883">MATATGQDPRLVRGGGFLWIAELVVAFGLAIPSVAQAQSVPLTPPARSDLEPLPQEQAAPRPRLTVDERIERAPCALEDPAYSSIKIRIATATFRNLGPVDASELADTYGDFVGTEQPISVVCRIRDAAATKLRKLGYIAAVQVPAQRIEDGAVNFEVLYAKVTSIRVVGKVGRNERLIENYLSKLADGQLFNRFQAERYLLLARDIPGYQVRLSLKPAGTGAGEMIGEVRIDYTPVTVDFSAQNYAGPGTGRYGGQLRAVFNGLTGMGDRTTLSFYSTAQVHEQNILQAGHEMALGGNGLRIGGRVTYAWTRPDLGPAVPDVSARTLFANVEAIYPFLRKQAVTIRAAAGLDFVNQKVDFGGIPLSEDRLRVGYVRLDLDAIDLKGMGPGGSILWKFNGSLEARKGLSIFGASPDCMTQQATCLATGFVPPSLIGGDPNASVFRFNANLELHPLRRFAVTFSPRAQVSTAGLFSFDRFSMGNYTVGRGFDPGTVTGDDGIGIQTELRHEGFRLNPRSNVEFQPYLFLDNGWTWDRSSPTGGAQPLHSLGGGLRSRVGGRARLDLAVAFPLTTLPGETGRRDPRFLVTYSMNLLPWSTR</sequence>
<keyword evidence="1" id="KW-0472">Membrane</keyword>
<protein>
    <submittedName>
        <fullName evidence="3">Hemolysin activation/secretion protein</fullName>
    </submittedName>
</protein>
<dbReference type="Pfam" id="PF03865">
    <property type="entry name" value="ShlB"/>
    <property type="match status" value="1"/>
</dbReference>
<dbReference type="STRING" id="428990.SAMN06295987_103237"/>
<evidence type="ECO:0000313" key="3">
    <source>
        <dbReference type="EMBL" id="SLK00162.1"/>
    </source>
</evidence>
<dbReference type="Gene3D" id="2.40.160.50">
    <property type="entry name" value="membrane protein fhac: a member of the omp85/tpsb transporter family"/>
    <property type="match status" value="1"/>
</dbReference>
<dbReference type="GO" id="GO:0046819">
    <property type="term" value="P:protein secretion by the type V secretion system"/>
    <property type="evidence" value="ECO:0007669"/>
    <property type="project" value="TreeGrafter"/>
</dbReference>
<accession>A0A1U6HWE9</accession>
<evidence type="ECO:0000313" key="4">
    <source>
        <dbReference type="Proteomes" id="UP000190989"/>
    </source>
</evidence>
<evidence type="ECO:0000259" key="2">
    <source>
        <dbReference type="Pfam" id="PF03865"/>
    </source>
</evidence>
<dbReference type="AlphaFoldDB" id="A0A1U6HWE9"/>